<evidence type="ECO:0000313" key="2">
    <source>
        <dbReference type="EMBL" id="MDX8478889.1"/>
    </source>
</evidence>
<comment type="caution">
    <text evidence="2">The sequence shown here is derived from an EMBL/GenBank/DDBJ whole genome shotgun (WGS) entry which is preliminary data.</text>
</comment>
<feature type="compositionally biased region" description="Basic and acidic residues" evidence="1">
    <location>
        <begin position="16"/>
        <end position="25"/>
    </location>
</feature>
<dbReference type="Pfam" id="PF01161">
    <property type="entry name" value="PBP"/>
    <property type="match status" value="1"/>
</dbReference>
<dbReference type="InterPro" id="IPR005247">
    <property type="entry name" value="YbhB_YbcL/LppC-like"/>
</dbReference>
<dbReference type="CDD" id="cd00865">
    <property type="entry name" value="PEBP_bact_arch"/>
    <property type="match status" value="1"/>
</dbReference>
<sequence length="156" mass="16714">MPLTLTSPAFADGDPIPERFTRDGENVSPPLKWSGIPDGTRSLVLVVDDPDAPRGTFGHWAVFNISPDVEQLAEGEDGKPGTEALQQGKNDFGNASYDGPDPPIGHGVHQYHFRLAALDVPSLGIPGQAGVKEIWKEARRHAIEAAELVGTYEHAA</sequence>
<feature type="region of interest" description="Disordered" evidence="1">
    <location>
        <begin position="1"/>
        <end position="34"/>
    </location>
</feature>
<evidence type="ECO:0000313" key="3">
    <source>
        <dbReference type="Proteomes" id="UP001287059"/>
    </source>
</evidence>
<dbReference type="InterPro" id="IPR036610">
    <property type="entry name" value="PEBP-like_sf"/>
</dbReference>
<protein>
    <submittedName>
        <fullName evidence="2">YbhB/YbcL family Raf kinase inhibitor-like protein</fullName>
    </submittedName>
</protein>
<gene>
    <name evidence="2" type="ORF">RFN28_10400</name>
</gene>
<name>A0ABU4XW19_9HYPH</name>
<proteinExistence type="predicted"/>
<reference evidence="2 3" key="1">
    <citation type="submission" date="2023-08" db="EMBL/GenBank/DDBJ databases">
        <title>Implementing the SeqCode for naming new Mesorhizobium species isolated from Vachellia karroo root nodules.</title>
        <authorList>
            <person name="Van Lill M."/>
        </authorList>
    </citation>
    <scope>NUCLEOTIDE SEQUENCE [LARGE SCALE GENOMIC DNA]</scope>
    <source>
        <strain evidence="2 3">VK24D</strain>
    </source>
</reference>
<dbReference type="GO" id="GO:0004860">
    <property type="term" value="F:protein kinase inhibitor activity"/>
    <property type="evidence" value="ECO:0007669"/>
    <property type="project" value="UniProtKB-KW"/>
</dbReference>
<dbReference type="InterPro" id="IPR008914">
    <property type="entry name" value="PEBP"/>
</dbReference>
<dbReference type="Proteomes" id="UP001287059">
    <property type="component" value="Unassembled WGS sequence"/>
</dbReference>
<evidence type="ECO:0000256" key="1">
    <source>
        <dbReference type="SAM" id="MobiDB-lite"/>
    </source>
</evidence>
<dbReference type="EMBL" id="JAVIIW010000009">
    <property type="protein sequence ID" value="MDX8478889.1"/>
    <property type="molecule type" value="Genomic_DNA"/>
</dbReference>
<keyword evidence="2" id="KW-0649">Protein kinase inhibitor</keyword>
<dbReference type="RefSeq" id="WP_320287289.1">
    <property type="nucleotide sequence ID" value="NZ_JAVIIW010000009.1"/>
</dbReference>
<dbReference type="PANTHER" id="PTHR30289:SF1">
    <property type="entry name" value="PEBP (PHOSPHATIDYLETHANOLAMINE-BINDING PROTEIN) FAMILY PROTEIN"/>
    <property type="match status" value="1"/>
</dbReference>
<dbReference type="SUPFAM" id="SSF49777">
    <property type="entry name" value="PEBP-like"/>
    <property type="match status" value="1"/>
</dbReference>
<accession>A0ABU4XW19</accession>
<organism evidence="2 3">
    <name type="scientific">Mesorhizobium album</name>
    <dbReference type="NCBI Taxonomy" id="3072314"/>
    <lineage>
        <taxon>Bacteria</taxon>
        <taxon>Pseudomonadati</taxon>
        <taxon>Pseudomonadota</taxon>
        <taxon>Alphaproteobacteria</taxon>
        <taxon>Hyphomicrobiales</taxon>
        <taxon>Phyllobacteriaceae</taxon>
        <taxon>Mesorhizobium</taxon>
    </lineage>
</organism>
<dbReference type="PANTHER" id="PTHR30289">
    <property type="entry name" value="UNCHARACTERIZED PROTEIN YBCL-RELATED"/>
    <property type="match status" value="1"/>
</dbReference>
<feature type="region of interest" description="Disordered" evidence="1">
    <location>
        <begin position="72"/>
        <end position="101"/>
    </location>
</feature>
<dbReference type="Gene3D" id="3.90.280.10">
    <property type="entry name" value="PEBP-like"/>
    <property type="match status" value="1"/>
</dbReference>
<dbReference type="NCBIfam" id="TIGR00481">
    <property type="entry name" value="YbhB/YbcL family Raf kinase inhibitor-like protein"/>
    <property type="match status" value="1"/>
</dbReference>
<keyword evidence="3" id="KW-1185">Reference proteome</keyword>